<feature type="transmembrane region" description="Helical" evidence="2">
    <location>
        <begin position="116"/>
        <end position="139"/>
    </location>
</feature>
<dbReference type="AlphaFoldDB" id="B8EL43"/>
<name>B8EL43_METSB</name>
<protein>
    <submittedName>
        <fullName evidence="3">Uncharacterized protein</fullName>
    </submittedName>
</protein>
<feature type="region of interest" description="Disordered" evidence="1">
    <location>
        <begin position="161"/>
        <end position="204"/>
    </location>
</feature>
<reference evidence="3 4" key="1">
    <citation type="journal article" date="2010" name="J. Bacteriol.">
        <title>Complete genome sequence of the aerobic facultative methanotroph Methylocella silvestris BL2.</title>
        <authorList>
            <person name="Chen Y."/>
            <person name="Crombie A."/>
            <person name="Rahman M.T."/>
            <person name="Dedysh S.N."/>
            <person name="Liesack W."/>
            <person name="Stott M.B."/>
            <person name="Alam M."/>
            <person name="Theisen A.R."/>
            <person name="Murrell J.C."/>
            <person name="Dunfield P.F."/>
        </authorList>
    </citation>
    <scope>NUCLEOTIDE SEQUENCE [LARGE SCALE GENOMIC DNA]</scope>
    <source>
        <strain evidence="4">DSM 15510 / CIP 108128 / LMG 27833 / NCIMB 13906 / BL2</strain>
    </source>
</reference>
<evidence type="ECO:0000313" key="4">
    <source>
        <dbReference type="Proteomes" id="UP000002257"/>
    </source>
</evidence>
<evidence type="ECO:0000256" key="2">
    <source>
        <dbReference type="SAM" id="Phobius"/>
    </source>
</evidence>
<dbReference type="Proteomes" id="UP000002257">
    <property type="component" value="Chromosome"/>
</dbReference>
<proteinExistence type="predicted"/>
<accession>B8EL43</accession>
<feature type="transmembrane region" description="Helical" evidence="2">
    <location>
        <begin position="79"/>
        <end position="96"/>
    </location>
</feature>
<dbReference type="eggNOG" id="ENOG503133M">
    <property type="taxonomic scope" value="Bacteria"/>
</dbReference>
<evidence type="ECO:0000313" key="3">
    <source>
        <dbReference type="EMBL" id="ACK49038.1"/>
    </source>
</evidence>
<dbReference type="HOGENOM" id="CLU_1110421_0_0_5"/>
<gene>
    <name evidence="3" type="ordered locus">Msil_0055</name>
</gene>
<keyword evidence="2" id="KW-0812">Transmembrane</keyword>
<sequence length="250" mass="26817">MRNDHGRACCRFPSGAAPNPRDSTGGAPISARSNLMMEQSHASKRGNFLFGWNDPTPAAARVKALLVDGKAIEMVFERLTWIGFMIVAAGWALLFSSPQLHYAMPRFPGQVGESGALDFALVAQSVIFCGLGLAIIGALQTGFGALNKFFEAVMARSQLTSSRVPAPAPPPQNSAGRPSASAPLQPSLRPAPQPKAVSAKARPENARKILERGWVKDRAYVQFGDGSVEVETLLGRRMFSSLHEAQEFIA</sequence>
<dbReference type="STRING" id="395965.Msil_0055"/>
<keyword evidence="2" id="KW-1133">Transmembrane helix</keyword>
<dbReference type="KEGG" id="msl:Msil_0055"/>
<keyword evidence="2" id="KW-0472">Membrane</keyword>
<dbReference type="EMBL" id="CP001280">
    <property type="protein sequence ID" value="ACK49038.1"/>
    <property type="molecule type" value="Genomic_DNA"/>
</dbReference>
<keyword evidence="4" id="KW-1185">Reference proteome</keyword>
<organism evidence="3 4">
    <name type="scientific">Methylocella silvestris (strain DSM 15510 / CIP 108128 / LMG 27833 / NCIMB 13906 / BL2)</name>
    <dbReference type="NCBI Taxonomy" id="395965"/>
    <lineage>
        <taxon>Bacteria</taxon>
        <taxon>Pseudomonadati</taxon>
        <taxon>Pseudomonadota</taxon>
        <taxon>Alphaproteobacteria</taxon>
        <taxon>Hyphomicrobiales</taxon>
        <taxon>Beijerinckiaceae</taxon>
        <taxon>Methylocella</taxon>
    </lineage>
</organism>
<evidence type="ECO:0000256" key="1">
    <source>
        <dbReference type="SAM" id="MobiDB-lite"/>
    </source>
</evidence>